<accession>A0A6N7VJV0</accession>
<reference evidence="1 2" key="1">
    <citation type="submission" date="2019-08" db="EMBL/GenBank/DDBJ databases">
        <title>In-depth cultivation of the pig gut microbiome towards novel bacterial diversity and tailored functional studies.</title>
        <authorList>
            <person name="Wylensek D."/>
            <person name="Hitch T.C.A."/>
            <person name="Clavel T."/>
        </authorList>
    </citation>
    <scope>NUCLEOTIDE SEQUENCE [LARGE SCALE GENOMIC DNA]</scope>
    <source>
        <strain evidence="1 2">WCA-389-WT-5B</strain>
    </source>
</reference>
<gene>
    <name evidence="1" type="ORF">FX155_04460</name>
</gene>
<evidence type="ECO:0000313" key="1">
    <source>
        <dbReference type="EMBL" id="MSS81857.1"/>
    </source>
</evidence>
<name>A0A6N7VJV0_ACIFE</name>
<dbReference type="Proteomes" id="UP000441455">
    <property type="component" value="Unassembled WGS sequence"/>
</dbReference>
<proteinExistence type="predicted"/>
<sequence length="348" mass="39070">MSMTEEKKKRSWIRSKLPFLVLTLLVILGVVGYNYRTDIEMRIVHLKPQPVRQVELGKMGLQLQRFNTPEITSYDVDKILSFVIRDDRFYLALRSQDGDSTAVQAYERKEGSLFPLRSFGKKGTYTIPDKMVLSVNIAENGDIVYVKKGLHTLRDGNDIISLKGNTTATRVAFLPSGEQAYLYGNDNFTLAEYHDGAFEKNKPAFLHNRAKPFAGGLTQVRITKDGTIFGGGRIKPNGLNMVEAFNSRGKALRSFGSPIQTDKDSIYNLIDMAVLDHYLVVIDGFTLKFWTREGQYLGTLNSSKVLGDNLNCAKLAPIDGNTLGILAFVRNAQTRLVEIRIFALTFPR</sequence>
<dbReference type="AlphaFoldDB" id="A0A6N7VJV0"/>
<dbReference type="EMBL" id="VULN01000005">
    <property type="protein sequence ID" value="MSS81857.1"/>
    <property type="molecule type" value="Genomic_DNA"/>
</dbReference>
<dbReference type="OrthoDB" id="3034335at2"/>
<evidence type="ECO:0000313" key="2">
    <source>
        <dbReference type="Proteomes" id="UP000441455"/>
    </source>
</evidence>
<protein>
    <recommendedName>
        <fullName evidence="3">NHL repeat containing protein</fullName>
    </recommendedName>
</protein>
<evidence type="ECO:0008006" key="3">
    <source>
        <dbReference type="Google" id="ProtNLM"/>
    </source>
</evidence>
<comment type="caution">
    <text evidence="1">The sequence shown here is derived from an EMBL/GenBank/DDBJ whole genome shotgun (WGS) entry which is preliminary data.</text>
</comment>
<organism evidence="1 2">
    <name type="scientific">Acidaminococcus fermentans</name>
    <dbReference type="NCBI Taxonomy" id="905"/>
    <lineage>
        <taxon>Bacteria</taxon>
        <taxon>Bacillati</taxon>
        <taxon>Bacillota</taxon>
        <taxon>Negativicutes</taxon>
        <taxon>Acidaminococcales</taxon>
        <taxon>Acidaminococcaceae</taxon>
        <taxon>Acidaminococcus</taxon>
    </lineage>
</organism>
<dbReference type="SUPFAM" id="SSF69322">
    <property type="entry name" value="Tricorn protease domain 2"/>
    <property type="match status" value="1"/>
</dbReference>